<protein>
    <recommendedName>
        <fullName evidence="3">Nucleic-acid-binding protein containing Zn-ribbon domain</fullName>
    </recommendedName>
</protein>
<dbReference type="EMBL" id="FNDX01000010">
    <property type="protein sequence ID" value="SDJ00288.1"/>
    <property type="molecule type" value="Genomic_DNA"/>
</dbReference>
<dbReference type="STRING" id="1174501.SAMN05216192_110174"/>
<organism evidence="1 2">
    <name type="scientific">Paenibacillus typhae</name>
    <dbReference type="NCBI Taxonomy" id="1174501"/>
    <lineage>
        <taxon>Bacteria</taxon>
        <taxon>Bacillati</taxon>
        <taxon>Bacillota</taxon>
        <taxon>Bacilli</taxon>
        <taxon>Bacillales</taxon>
        <taxon>Paenibacillaceae</taxon>
        <taxon>Paenibacillus</taxon>
    </lineage>
</organism>
<evidence type="ECO:0000313" key="1">
    <source>
        <dbReference type="EMBL" id="SDJ00288.1"/>
    </source>
</evidence>
<proteinExistence type="predicted"/>
<name>A0A1G8Q6L4_9BACL</name>
<dbReference type="AlphaFoldDB" id="A0A1G8Q6L4"/>
<evidence type="ECO:0008006" key="3">
    <source>
        <dbReference type="Google" id="ProtNLM"/>
    </source>
</evidence>
<accession>A0A1G8Q6L4</accession>
<evidence type="ECO:0000313" key="2">
    <source>
        <dbReference type="Proteomes" id="UP000199050"/>
    </source>
</evidence>
<dbReference type="Proteomes" id="UP000199050">
    <property type="component" value="Unassembled WGS sequence"/>
</dbReference>
<keyword evidence="2" id="KW-1185">Reference proteome</keyword>
<sequence length="89" mass="10514">MANEARRFFKLFSKNIKELRSPAPYEVNGLRVICVHCRHDRFDHGFAQLNTALLSFLNLDFANRSANILTCDRCGYVHWFNKDIRRVRV</sequence>
<dbReference type="RefSeq" id="WP_208607168.1">
    <property type="nucleotide sequence ID" value="NZ_CBCSKY010000008.1"/>
</dbReference>
<gene>
    <name evidence="1" type="ORF">SAMN05216192_110174</name>
</gene>
<reference evidence="2" key="1">
    <citation type="submission" date="2016-10" db="EMBL/GenBank/DDBJ databases">
        <authorList>
            <person name="Varghese N."/>
            <person name="Submissions S."/>
        </authorList>
    </citation>
    <scope>NUCLEOTIDE SEQUENCE [LARGE SCALE GENOMIC DNA]</scope>
    <source>
        <strain evidence="2">CGMCC 1.11012</strain>
    </source>
</reference>